<dbReference type="AlphaFoldDB" id="A0A0V1N366"/>
<keyword evidence="1" id="KW-1133">Transmembrane helix</keyword>
<protein>
    <submittedName>
        <fullName evidence="2">Uncharacterized protein</fullName>
    </submittedName>
</protein>
<name>A0A0V1N366_9BILA</name>
<accession>A0A0V1N366</accession>
<evidence type="ECO:0000313" key="3">
    <source>
        <dbReference type="Proteomes" id="UP000054843"/>
    </source>
</evidence>
<feature type="transmembrane region" description="Helical" evidence="1">
    <location>
        <begin position="6"/>
        <end position="26"/>
    </location>
</feature>
<evidence type="ECO:0000313" key="2">
    <source>
        <dbReference type="EMBL" id="KRZ78351.1"/>
    </source>
</evidence>
<evidence type="ECO:0000256" key="1">
    <source>
        <dbReference type="SAM" id="Phobius"/>
    </source>
</evidence>
<dbReference type="EMBL" id="JYDO01000013">
    <property type="protein sequence ID" value="KRZ78351.1"/>
    <property type="molecule type" value="Genomic_DNA"/>
</dbReference>
<organism evidence="2 3">
    <name type="scientific">Trichinella papuae</name>
    <dbReference type="NCBI Taxonomy" id="268474"/>
    <lineage>
        <taxon>Eukaryota</taxon>
        <taxon>Metazoa</taxon>
        <taxon>Ecdysozoa</taxon>
        <taxon>Nematoda</taxon>
        <taxon>Enoplea</taxon>
        <taxon>Dorylaimia</taxon>
        <taxon>Trichinellida</taxon>
        <taxon>Trichinellidae</taxon>
        <taxon>Trichinella</taxon>
    </lineage>
</organism>
<reference evidence="2 3" key="1">
    <citation type="submission" date="2015-01" db="EMBL/GenBank/DDBJ databases">
        <title>Evolution of Trichinella species and genotypes.</title>
        <authorList>
            <person name="Korhonen P.K."/>
            <person name="Edoardo P."/>
            <person name="Giuseppe L.R."/>
            <person name="Gasser R.B."/>
        </authorList>
    </citation>
    <scope>NUCLEOTIDE SEQUENCE [LARGE SCALE GENOMIC DNA]</scope>
    <source>
        <strain evidence="2">ISS1980</strain>
    </source>
</reference>
<sequence length="64" mass="7510">MLYHWLSVMLFGWLNIFCLLNVKVLITESSLFKHSLGYDFVAVSSVVYIKLKYIPMSIKSMIDY</sequence>
<keyword evidence="1" id="KW-0472">Membrane</keyword>
<dbReference type="Proteomes" id="UP000054843">
    <property type="component" value="Unassembled WGS sequence"/>
</dbReference>
<keyword evidence="1" id="KW-0812">Transmembrane</keyword>
<proteinExistence type="predicted"/>
<keyword evidence="3" id="KW-1185">Reference proteome</keyword>
<gene>
    <name evidence="2" type="ORF">T10_11109</name>
</gene>
<comment type="caution">
    <text evidence="2">The sequence shown here is derived from an EMBL/GenBank/DDBJ whole genome shotgun (WGS) entry which is preliminary data.</text>
</comment>